<comment type="caution">
    <text evidence="1">The sequence shown here is derived from an EMBL/GenBank/DDBJ whole genome shotgun (WGS) entry which is preliminary data.</text>
</comment>
<proteinExistence type="predicted"/>
<protein>
    <submittedName>
        <fullName evidence="1">Uncharacterized protein</fullName>
    </submittedName>
</protein>
<name>A0AAV4SYM6_9ARAC</name>
<dbReference type="AlphaFoldDB" id="A0AAV4SYM6"/>
<keyword evidence="2" id="KW-1185">Reference proteome</keyword>
<organism evidence="1 2">
    <name type="scientific">Caerostris darwini</name>
    <dbReference type="NCBI Taxonomy" id="1538125"/>
    <lineage>
        <taxon>Eukaryota</taxon>
        <taxon>Metazoa</taxon>
        <taxon>Ecdysozoa</taxon>
        <taxon>Arthropoda</taxon>
        <taxon>Chelicerata</taxon>
        <taxon>Arachnida</taxon>
        <taxon>Araneae</taxon>
        <taxon>Araneomorphae</taxon>
        <taxon>Entelegynae</taxon>
        <taxon>Araneoidea</taxon>
        <taxon>Araneidae</taxon>
        <taxon>Caerostris</taxon>
    </lineage>
</organism>
<accession>A0AAV4SYM6</accession>
<dbReference type="EMBL" id="BPLQ01008687">
    <property type="protein sequence ID" value="GIY38890.1"/>
    <property type="molecule type" value="Genomic_DNA"/>
</dbReference>
<evidence type="ECO:0000313" key="1">
    <source>
        <dbReference type="EMBL" id="GIY38890.1"/>
    </source>
</evidence>
<gene>
    <name evidence="1" type="ORF">CDAR_103941</name>
</gene>
<evidence type="ECO:0000313" key="2">
    <source>
        <dbReference type="Proteomes" id="UP001054837"/>
    </source>
</evidence>
<sequence length="135" mass="14889">MTVLVSHGCVAGVTTRLMQMQSVRGSILVTWDVKLEKNANGRLVVFQLLSEIAEEVDSGYLFVLYSMKDSVPRVDMLNLKGGMAFGEEKRDESSRQHLSTFSSELGHQAADTFDSICLSDFELNSPSSKALTRVP</sequence>
<reference evidence="1 2" key="1">
    <citation type="submission" date="2021-06" db="EMBL/GenBank/DDBJ databases">
        <title>Caerostris darwini draft genome.</title>
        <authorList>
            <person name="Kono N."/>
            <person name="Arakawa K."/>
        </authorList>
    </citation>
    <scope>NUCLEOTIDE SEQUENCE [LARGE SCALE GENOMIC DNA]</scope>
</reference>
<dbReference type="Proteomes" id="UP001054837">
    <property type="component" value="Unassembled WGS sequence"/>
</dbReference>